<reference evidence="2 3" key="1">
    <citation type="journal article" date="2018" name="Nat. Ecol. Evol.">
        <title>Pezizomycetes genomes reveal the molecular basis of ectomycorrhizal truffle lifestyle.</title>
        <authorList>
            <person name="Murat C."/>
            <person name="Payen T."/>
            <person name="Noel B."/>
            <person name="Kuo A."/>
            <person name="Morin E."/>
            <person name="Chen J."/>
            <person name="Kohler A."/>
            <person name="Krizsan K."/>
            <person name="Balestrini R."/>
            <person name="Da Silva C."/>
            <person name="Montanini B."/>
            <person name="Hainaut M."/>
            <person name="Levati E."/>
            <person name="Barry K.W."/>
            <person name="Belfiori B."/>
            <person name="Cichocki N."/>
            <person name="Clum A."/>
            <person name="Dockter R.B."/>
            <person name="Fauchery L."/>
            <person name="Guy J."/>
            <person name="Iotti M."/>
            <person name="Le Tacon F."/>
            <person name="Lindquist E.A."/>
            <person name="Lipzen A."/>
            <person name="Malagnac F."/>
            <person name="Mello A."/>
            <person name="Molinier V."/>
            <person name="Miyauchi S."/>
            <person name="Poulain J."/>
            <person name="Riccioni C."/>
            <person name="Rubini A."/>
            <person name="Sitrit Y."/>
            <person name="Splivallo R."/>
            <person name="Traeger S."/>
            <person name="Wang M."/>
            <person name="Zifcakova L."/>
            <person name="Wipf D."/>
            <person name="Zambonelli A."/>
            <person name="Paolocci F."/>
            <person name="Nowrousian M."/>
            <person name="Ottonello S."/>
            <person name="Baldrian P."/>
            <person name="Spatafora J.W."/>
            <person name="Henrissat B."/>
            <person name="Nagy L.G."/>
            <person name="Aury J.M."/>
            <person name="Wincker P."/>
            <person name="Grigoriev I.V."/>
            <person name="Bonfante P."/>
            <person name="Martin F.M."/>
        </authorList>
    </citation>
    <scope>NUCLEOTIDE SEQUENCE [LARGE SCALE GENOMIC DNA]</scope>
    <source>
        <strain evidence="2 3">RN42</strain>
    </source>
</reference>
<feature type="region of interest" description="Disordered" evidence="1">
    <location>
        <begin position="383"/>
        <end position="408"/>
    </location>
</feature>
<dbReference type="Proteomes" id="UP000275078">
    <property type="component" value="Unassembled WGS sequence"/>
</dbReference>
<dbReference type="AlphaFoldDB" id="A0A3N4HMF4"/>
<dbReference type="OrthoDB" id="76567at2759"/>
<feature type="compositionally biased region" description="Acidic residues" evidence="1">
    <location>
        <begin position="441"/>
        <end position="464"/>
    </location>
</feature>
<evidence type="ECO:0000313" key="3">
    <source>
        <dbReference type="Proteomes" id="UP000275078"/>
    </source>
</evidence>
<protein>
    <submittedName>
        <fullName evidence="2">Uncharacterized protein</fullName>
    </submittedName>
</protein>
<keyword evidence="3" id="KW-1185">Reference proteome</keyword>
<feature type="compositionally biased region" description="Acidic residues" evidence="1">
    <location>
        <begin position="489"/>
        <end position="506"/>
    </location>
</feature>
<feature type="region of interest" description="Disordered" evidence="1">
    <location>
        <begin position="420"/>
        <end position="469"/>
    </location>
</feature>
<accession>A0A3N4HMF4</accession>
<evidence type="ECO:0000313" key="2">
    <source>
        <dbReference type="EMBL" id="RPA73271.1"/>
    </source>
</evidence>
<feature type="region of interest" description="Disordered" evidence="1">
    <location>
        <begin position="489"/>
        <end position="514"/>
    </location>
</feature>
<proteinExistence type="predicted"/>
<evidence type="ECO:0000256" key="1">
    <source>
        <dbReference type="SAM" id="MobiDB-lite"/>
    </source>
</evidence>
<feature type="compositionally biased region" description="Polar residues" evidence="1">
    <location>
        <begin position="389"/>
        <end position="408"/>
    </location>
</feature>
<gene>
    <name evidence="2" type="ORF">BJ508DRAFT_313955</name>
</gene>
<organism evidence="2 3">
    <name type="scientific">Ascobolus immersus RN42</name>
    <dbReference type="NCBI Taxonomy" id="1160509"/>
    <lineage>
        <taxon>Eukaryota</taxon>
        <taxon>Fungi</taxon>
        <taxon>Dikarya</taxon>
        <taxon>Ascomycota</taxon>
        <taxon>Pezizomycotina</taxon>
        <taxon>Pezizomycetes</taxon>
        <taxon>Pezizales</taxon>
        <taxon>Ascobolaceae</taxon>
        <taxon>Ascobolus</taxon>
    </lineage>
</organism>
<dbReference type="EMBL" id="ML119827">
    <property type="protein sequence ID" value="RPA73271.1"/>
    <property type="molecule type" value="Genomic_DNA"/>
</dbReference>
<feature type="region of interest" description="Disordered" evidence="1">
    <location>
        <begin position="1"/>
        <end position="45"/>
    </location>
</feature>
<sequence>MKSISPNICHQRAPIPKQDKPSTRLKVHLPSPVHKQPSVPTKPSLSTSALGLFRHHSSAIREAVSIVYRLANRTVDDTPDQEDSFTVPLTRDEYSIFLRTIGTDGYRYKRVAWSYSNRRSELTIEMPGFWHEDTCGQFSGTVSIRGNGKIDSDKTLTVHEKMMLRILDGKAGEVKLAKLRPDGTGVITGSFHTFHADSCFFSKNHVEAYGKPYPPFVIENAVSQSLAKLHWRLIEWISDGQGRVSYALGFYCPKFDHERYGRDRLPPVRLVAYKKGKRDPDTGMYEVLRCECRWIVDRNGVKYDGTHRISMRHFLYIADMASRARNNPRVVRPSNGLLRETVEIPFEEYHDVLAEAITRRYPEKPHASPAGIKPQFGQFTFSVDLHSDSGGSDKQSSPENSMLQSEPGNRSDFLQRAILADEKNVQEPDVEKDESGRSLDYDADVDVDVDQYGNDDDEGGDEDAGNQYSELGASTHLNHVSGEDEGIEELVDEDQGIVHDEDEDGGIDTYDASSQLSKEQMDAWIASRQRALAGIPRAYLDDPEYDFEEDLREDSKFDYPRV</sequence>
<name>A0A3N4HMF4_ASCIM</name>